<evidence type="ECO:0000313" key="7">
    <source>
        <dbReference type="Proteomes" id="UP000627205"/>
    </source>
</evidence>
<evidence type="ECO:0000256" key="3">
    <source>
        <dbReference type="ARBA" id="ARBA00015716"/>
    </source>
</evidence>
<gene>
    <name evidence="6" type="ORF">GCM10011430_03000</name>
</gene>
<dbReference type="AlphaFoldDB" id="A0A8J3AVU3"/>
<evidence type="ECO:0000256" key="1">
    <source>
        <dbReference type="ARBA" id="ARBA00002868"/>
    </source>
</evidence>
<evidence type="ECO:0000313" key="6">
    <source>
        <dbReference type="EMBL" id="GGI53126.1"/>
    </source>
</evidence>
<comment type="caution">
    <text evidence="6">The sequence shown here is derived from an EMBL/GenBank/DDBJ whole genome shotgun (WGS) entry which is preliminary data.</text>
</comment>
<sequence length="165" mass="18062">MTAFAIDVFEFCRLGERREGEVSVADLPRLVAECIDANASLHWTLQGGTNSFGHPQLTMTVAGKVRLVCQRCMTALEHEIASEQVLVLARDEEQADEIEELLDDESIDVIVGAKSMNILDLVEDEALLSLPLSSRHEVCPDGAMQDAAGNVRKPSPFDVLKGLKQ</sequence>
<name>A0A8J3AVU3_9BURK</name>
<evidence type="ECO:0000256" key="4">
    <source>
        <dbReference type="ARBA" id="ARBA00022517"/>
    </source>
</evidence>
<dbReference type="Proteomes" id="UP000627205">
    <property type="component" value="Unassembled WGS sequence"/>
</dbReference>
<protein>
    <recommendedName>
        <fullName evidence="3">Large ribosomal RNA subunit accumulation protein YceD</fullName>
    </recommendedName>
    <alternativeName>
        <fullName evidence="5">23S rRNA accumulation protein YceD</fullName>
    </alternativeName>
</protein>
<dbReference type="PANTHER" id="PTHR38099">
    <property type="entry name" value="LARGE RIBOSOMAL RNA SUBUNIT ACCUMULATION PROTEIN YCED"/>
    <property type="match status" value="1"/>
</dbReference>
<evidence type="ECO:0000256" key="2">
    <source>
        <dbReference type="ARBA" id="ARBA00010740"/>
    </source>
</evidence>
<keyword evidence="7" id="KW-1185">Reference proteome</keyword>
<dbReference type="EMBL" id="BMDP01000001">
    <property type="protein sequence ID" value="GGI53126.1"/>
    <property type="molecule type" value="Genomic_DNA"/>
</dbReference>
<organism evidence="6 7">
    <name type="scientific">Oxalicibacterium solurbis</name>
    <dbReference type="NCBI Taxonomy" id="69280"/>
    <lineage>
        <taxon>Bacteria</taxon>
        <taxon>Pseudomonadati</taxon>
        <taxon>Pseudomonadota</taxon>
        <taxon>Betaproteobacteria</taxon>
        <taxon>Burkholderiales</taxon>
        <taxon>Oxalobacteraceae</taxon>
        <taxon>Oxalicibacterium</taxon>
    </lineage>
</organism>
<dbReference type="GO" id="GO:0005829">
    <property type="term" value="C:cytosol"/>
    <property type="evidence" value="ECO:0007669"/>
    <property type="project" value="TreeGrafter"/>
</dbReference>
<dbReference type="Pfam" id="PF02620">
    <property type="entry name" value="YceD"/>
    <property type="match status" value="1"/>
</dbReference>
<dbReference type="RefSeq" id="WP_188419211.1">
    <property type="nucleotide sequence ID" value="NZ_BMDP01000001.1"/>
</dbReference>
<dbReference type="GO" id="GO:0042254">
    <property type="term" value="P:ribosome biogenesis"/>
    <property type="evidence" value="ECO:0007669"/>
    <property type="project" value="UniProtKB-KW"/>
</dbReference>
<comment type="function">
    <text evidence="1">Plays a role in synthesis, processing and/or stability of 23S rRNA.</text>
</comment>
<proteinExistence type="inferred from homology"/>
<dbReference type="InterPro" id="IPR039255">
    <property type="entry name" value="YceD_bac"/>
</dbReference>
<reference evidence="6" key="2">
    <citation type="submission" date="2020-09" db="EMBL/GenBank/DDBJ databases">
        <authorList>
            <person name="Sun Q."/>
            <person name="Sedlacek I."/>
        </authorList>
    </citation>
    <scope>NUCLEOTIDE SEQUENCE</scope>
    <source>
        <strain evidence="6">CCM 7664</strain>
    </source>
</reference>
<reference evidence="6" key="1">
    <citation type="journal article" date="2014" name="Int. J. Syst. Evol. Microbiol.">
        <title>Complete genome sequence of Corynebacterium casei LMG S-19264T (=DSM 44701T), isolated from a smear-ripened cheese.</title>
        <authorList>
            <consortium name="US DOE Joint Genome Institute (JGI-PGF)"/>
            <person name="Walter F."/>
            <person name="Albersmeier A."/>
            <person name="Kalinowski J."/>
            <person name="Ruckert C."/>
        </authorList>
    </citation>
    <scope>NUCLEOTIDE SEQUENCE</scope>
    <source>
        <strain evidence="6">CCM 7664</strain>
    </source>
</reference>
<evidence type="ECO:0000256" key="5">
    <source>
        <dbReference type="ARBA" id="ARBA00031841"/>
    </source>
</evidence>
<accession>A0A8J3AVU3</accession>
<dbReference type="InterPro" id="IPR003772">
    <property type="entry name" value="YceD"/>
</dbReference>
<comment type="similarity">
    <text evidence="2">Belongs to the DUF177 domain family.</text>
</comment>
<keyword evidence="4" id="KW-0690">Ribosome biogenesis</keyword>
<dbReference type="PANTHER" id="PTHR38099:SF1">
    <property type="entry name" value="LARGE RIBOSOMAL RNA SUBUNIT ACCUMULATION PROTEIN YCED"/>
    <property type="match status" value="1"/>
</dbReference>